<evidence type="ECO:0000313" key="14">
    <source>
        <dbReference type="Proteomes" id="UP001516400"/>
    </source>
</evidence>
<dbReference type="PANTHER" id="PTHR11946">
    <property type="entry name" value="VALYL-TRNA SYNTHETASES"/>
    <property type="match status" value="1"/>
</dbReference>
<accession>A0ABD2P1F2</accession>
<dbReference type="Gene3D" id="3.90.740.10">
    <property type="entry name" value="Valyl/Leucyl/Isoleucyl-tRNA synthetase, editing domain"/>
    <property type="match status" value="2"/>
</dbReference>
<dbReference type="InterPro" id="IPR013155">
    <property type="entry name" value="M/V/L/I-tRNA-synth_anticd-bd"/>
</dbReference>
<evidence type="ECO:0000256" key="7">
    <source>
        <dbReference type="ARBA" id="ARBA00022917"/>
    </source>
</evidence>
<dbReference type="Gene3D" id="3.40.50.620">
    <property type="entry name" value="HUPs"/>
    <property type="match status" value="2"/>
</dbReference>
<reference evidence="13 14" key="1">
    <citation type="journal article" date="2021" name="BMC Biol.">
        <title>Horizontally acquired antibacterial genes associated with adaptive radiation of ladybird beetles.</title>
        <authorList>
            <person name="Li H.S."/>
            <person name="Tang X.F."/>
            <person name="Huang Y.H."/>
            <person name="Xu Z.Y."/>
            <person name="Chen M.L."/>
            <person name="Du X.Y."/>
            <person name="Qiu B.Y."/>
            <person name="Chen P.T."/>
            <person name="Zhang W."/>
            <person name="Slipinski A."/>
            <person name="Escalona H.E."/>
            <person name="Waterhouse R.M."/>
            <person name="Zwick A."/>
            <person name="Pang H."/>
        </authorList>
    </citation>
    <scope>NUCLEOTIDE SEQUENCE [LARGE SCALE GENOMIC DNA]</scope>
    <source>
        <strain evidence="13">SYSU2018</strain>
    </source>
</reference>
<feature type="domain" description="Aminoacyl-tRNA synthetase class Ia" evidence="11">
    <location>
        <begin position="1"/>
        <end position="554"/>
    </location>
</feature>
<dbReference type="Gene3D" id="1.10.730.10">
    <property type="entry name" value="Isoleucyl-tRNA Synthetase, Domain 1"/>
    <property type="match status" value="1"/>
</dbReference>
<sequence>MQGFETIWLPGLDHAGIATQVIVEKQLLKKEQKTRHNIGREKFLERIWNWKTKNAGVIGDQLKRLGLSLNWEKQVFTMDPVQAKIVSQVFVNLFEKGLIFRDESLVNWSCFLRSTISDIEVNHLEVDGSTEINVPCLEKPVKFGKMFYVGYKIADSDDEIIVATTRPETILGDVAVAVHPLDERYTKFVGRKVYHPFRQEDIPIIADEFVDMNFGTGAVKITPAHDHADFSTGKRHSLPILPVFDENGNITNISNDFQGLNRFEARDLIVNRVSNMKLLRDVKDHKMLVPICSRSGDVVEYMLRPQWFVRCTEMARRAVNDVKQGNLVIEPKNFEVNWFDWLENIHDWCISRQLWWGHRIPAYLCRVEDKEQWIVATEMDLARKKASEILNVCEASIEIEQDCDVLDTWFSSALLPFSVFGWPNRTDDFSKYYPLSLMETGHDILFFWVARMVMLGTEITGQLPFKKILLHGIICDSQGRKMSKSLGNVISPENVIEGIPLKDLNQVAKDSEQAGVLSQNELKKTLVEQKKMFPEGIPECGVDALRYTLVSHNVKSHFINFDVQECYTNKLFCNKLWQATKFTRIYYDQVLKNHGVEKLNQDNIGTMDRWILSRYSHLMQVLNDSMEVYDFHVATLALKNFLYYEFCDVYLETTKRALRENEHNIAFAHCWTLITILDKGLRALHPFMPYVTEYLHRRLPLLDRKYSSTESTPWSDKNWKKM</sequence>
<evidence type="ECO:0000256" key="1">
    <source>
        <dbReference type="ARBA" id="ARBA00005594"/>
    </source>
</evidence>
<dbReference type="Pfam" id="PF00133">
    <property type="entry name" value="tRNA-synt_1"/>
    <property type="match status" value="1"/>
</dbReference>
<dbReference type="InterPro" id="IPR009080">
    <property type="entry name" value="tRNAsynth_Ia_anticodon-bd"/>
</dbReference>
<proteinExistence type="inferred from homology"/>
<keyword evidence="5" id="KW-0547">Nucleotide-binding</keyword>
<keyword evidence="7" id="KW-0648">Protein biosynthesis</keyword>
<dbReference type="Pfam" id="PF08264">
    <property type="entry name" value="Anticodon_1"/>
    <property type="match status" value="1"/>
</dbReference>
<dbReference type="SUPFAM" id="SSF52374">
    <property type="entry name" value="Nucleotidylyl transferase"/>
    <property type="match status" value="1"/>
</dbReference>
<dbReference type="NCBIfam" id="NF004349">
    <property type="entry name" value="PRK05729.1"/>
    <property type="match status" value="1"/>
</dbReference>
<evidence type="ECO:0000259" key="11">
    <source>
        <dbReference type="Pfam" id="PF00133"/>
    </source>
</evidence>
<dbReference type="EMBL" id="JABFTP020000165">
    <property type="protein sequence ID" value="KAL3284471.1"/>
    <property type="molecule type" value="Genomic_DNA"/>
</dbReference>
<dbReference type="GO" id="GO:0005524">
    <property type="term" value="F:ATP binding"/>
    <property type="evidence" value="ECO:0007669"/>
    <property type="project" value="UniProtKB-KW"/>
</dbReference>
<dbReference type="NCBIfam" id="TIGR00422">
    <property type="entry name" value="valS"/>
    <property type="match status" value="1"/>
</dbReference>
<comment type="similarity">
    <text evidence="1">Belongs to the class-I aminoacyl-tRNA synthetase family.</text>
</comment>
<evidence type="ECO:0000256" key="5">
    <source>
        <dbReference type="ARBA" id="ARBA00022741"/>
    </source>
</evidence>
<evidence type="ECO:0000256" key="10">
    <source>
        <dbReference type="ARBA" id="ARBA00047552"/>
    </source>
</evidence>
<dbReference type="CDD" id="cd00817">
    <property type="entry name" value="ValRS_core"/>
    <property type="match status" value="1"/>
</dbReference>
<dbReference type="Proteomes" id="UP001516400">
    <property type="component" value="Unassembled WGS sequence"/>
</dbReference>
<dbReference type="SUPFAM" id="SSF47323">
    <property type="entry name" value="Anticodon-binding domain of a subclass of class I aminoacyl-tRNA synthetases"/>
    <property type="match status" value="1"/>
</dbReference>
<evidence type="ECO:0000256" key="3">
    <source>
        <dbReference type="ARBA" id="ARBA00022490"/>
    </source>
</evidence>
<comment type="catalytic activity">
    <reaction evidence="10">
        <text>tRNA(Val) + L-valine + ATP = L-valyl-tRNA(Val) + AMP + diphosphate</text>
        <dbReference type="Rhea" id="RHEA:10704"/>
        <dbReference type="Rhea" id="RHEA-COMP:9672"/>
        <dbReference type="Rhea" id="RHEA-COMP:9708"/>
        <dbReference type="ChEBI" id="CHEBI:30616"/>
        <dbReference type="ChEBI" id="CHEBI:33019"/>
        <dbReference type="ChEBI" id="CHEBI:57762"/>
        <dbReference type="ChEBI" id="CHEBI:78442"/>
        <dbReference type="ChEBI" id="CHEBI:78537"/>
        <dbReference type="ChEBI" id="CHEBI:456215"/>
        <dbReference type="EC" id="6.1.1.9"/>
    </reaction>
</comment>
<dbReference type="InterPro" id="IPR033705">
    <property type="entry name" value="Anticodon_Ia_Val"/>
</dbReference>
<dbReference type="PANTHER" id="PTHR11946:SF109">
    <property type="entry name" value="VALINE--TRNA LIGASE"/>
    <property type="match status" value="1"/>
</dbReference>
<dbReference type="InterPro" id="IPR009008">
    <property type="entry name" value="Val/Leu/Ile-tRNA-synth_edit"/>
</dbReference>
<evidence type="ECO:0000256" key="4">
    <source>
        <dbReference type="ARBA" id="ARBA00022598"/>
    </source>
</evidence>
<gene>
    <name evidence="13" type="ORF">HHI36_018632</name>
</gene>
<dbReference type="SUPFAM" id="SSF50677">
    <property type="entry name" value="ValRS/IleRS/LeuRS editing domain"/>
    <property type="match status" value="1"/>
</dbReference>
<keyword evidence="4" id="KW-0436">Ligase</keyword>
<dbReference type="GO" id="GO:0006412">
    <property type="term" value="P:translation"/>
    <property type="evidence" value="ECO:0007669"/>
    <property type="project" value="UniProtKB-KW"/>
</dbReference>
<comment type="caution">
    <text evidence="13">The sequence shown here is derived from an EMBL/GenBank/DDBJ whole genome shotgun (WGS) entry which is preliminary data.</text>
</comment>
<dbReference type="InterPro" id="IPR014729">
    <property type="entry name" value="Rossmann-like_a/b/a_fold"/>
</dbReference>
<dbReference type="GO" id="GO:0004832">
    <property type="term" value="F:valine-tRNA ligase activity"/>
    <property type="evidence" value="ECO:0007669"/>
    <property type="project" value="UniProtKB-EC"/>
</dbReference>
<feature type="domain" description="Methionyl/Valyl/Leucyl/Isoleucyl-tRNA synthetase anticodon-binding" evidence="12">
    <location>
        <begin position="608"/>
        <end position="714"/>
    </location>
</feature>
<dbReference type="PRINTS" id="PR00986">
    <property type="entry name" value="TRNASYNTHVAL"/>
</dbReference>
<keyword evidence="3" id="KW-0963">Cytoplasm</keyword>
<evidence type="ECO:0000256" key="2">
    <source>
        <dbReference type="ARBA" id="ARBA00013169"/>
    </source>
</evidence>
<name>A0ABD2P1F2_9CUCU</name>
<evidence type="ECO:0000256" key="8">
    <source>
        <dbReference type="ARBA" id="ARBA00023146"/>
    </source>
</evidence>
<dbReference type="InterPro" id="IPR002300">
    <property type="entry name" value="aa-tRNA-synth_Ia"/>
</dbReference>
<keyword evidence="8" id="KW-0030">Aminoacyl-tRNA synthetase</keyword>
<dbReference type="AlphaFoldDB" id="A0ABD2P1F2"/>
<dbReference type="InterPro" id="IPR002303">
    <property type="entry name" value="Valyl-tRNA_ligase"/>
</dbReference>
<evidence type="ECO:0000259" key="12">
    <source>
        <dbReference type="Pfam" id="PF08264"/>
    </source>
</evidence>
<dbReference type="FunFam" id="3.40.50.620:FF:000078">
    <property type="entry name" value="Valine--tRNA ligase, mitochondrial"/>
    <property type="match status" value="1"/>
</dbReference>
<keyword evidence="14" id="KW-1185">Reference proteome</keyword>
<organism evidence="13 14">
    <name type="scientific">Cryptolaemus montrouzieri</name>
    <dbReference type="NCBI Taxonomy" id="559131"/>
    <lineage>
        <taxon>Eukaryota</taxon>
        <taxon>Metazoa</taxon>
        <taxon>Ecdysozoa</taxon>
        <taxon>Arthropoda</taxon>
        <taxon>Hexapoda</taxon>
        <taxon>Insecta</taxon>
        <taxon>Pterygota</taxon>
        <taxon>Neoptera</taxon>
        <taxon>Endopterygota</taxon>
        <taxon>Coleoptera</taxon>
        <taxon>Polyphaga</taxon>
        <taxon>Cucujiformia</taxon>
        <taxon>Coccinelloidea</taxon>
        <taxon>Coccinellidae</taxon>
        <taxon>Scymninae</taxon>
        <taxon>Scymnini</taxon>
        <taxon>Cryptolaemus</taxon>
    </lineage>
</organism>
<protein>
    <recommendedName>
        <fullName evidence="2">valine--tRNA ligase</fullName>
        <ecNumber evidence="2">6.1.1.9</ecNumber>
    </recommendedName>
    <alternativeName>
        <fullName evidence="9">Valyl-tRNA synthetase</fullName>
    </alternativeName>
</protein>
<evidence type="ECO:0000256" key="9">
    <source>
        <dbReference type="ARBA" id="ARBA00029936"/>
    </source>
</evidence>
<dbReference type="FunFam" id="3.90.740.10:FF:000005">
    <property type="entry name" value="Valine--tRNA ligase, mitochondrial"/>
    <property type="match status" value="1"/>
</dbReference>
<dbReference type="EC" id="6.1.1.9" evidence="2"/>
<evidence type="ECO:0000256" key="6">
    <source>
        <dbReference type="ARBA" id="ARBA00022840"/>
    </source>
</evidence>
<dbReference type="CDD" id="cd07962">
    <property type="entry name" value="Anticodon_Ia_Val"/>
    <property type="match status" value="1"/>
</dbReference>
<keyword evidence="6" id="KW-0067">ATP-binding</keyword>
<evidence type="ECO:0000313" key="13">
    <source>
        <dbReference type="EMBL" id="KAL3284471.1"/>
    </source>
</evidence>